<dbReference type="Proteomes" id="UP000613160">
    <property type="component" value="Unassembled WGS sequence"/>
</dbReference>
<protein>
    <submittedName>
        <fullName evidence="1">Uncharacterized protein</fullName>
    </submittedName>
</protein>
<comment type="caution">
    <text evidence="1">The sequence shown here is derived from an EMBL/GenBank/DDBJ whole genome shotgun (WGS) entry which is preliminary data.</text>
</comment>
<dbReference type="AlphaFoldDB" id="A0A916YH06"/>
<organism evidence="1 2">
    <name type="scientific">Aureimonas glaciei</name>
    <dbReference type="NCBI Taxonomy" id="1776957"/>
    <lineage>
        <taxon>Bacteria</taxon>
        <taxon>Pseudomonadati</taxon>
        <taxon>Pseudomonadota</taxon>
        <taxon>Alphaproteobacteria</taxon>
        <taxon>Hyphomicrobiales</taxon>
        <taxon>Aurantimonadaceae</taxon>
        <taxon>Aureimonas</taxon>
    </lineage>
</organism>
<evidence type="ECO:0000313" key="1">
    <source>
        <dbReference type="EMBL" id="GGD44230.1"/>
    </source>
</evidence>
<accession>A0A916YH06</accession>
<proteinExistence type="predicted"/>
<reference evidence="1" key="2">
    <citation type="submission" date="2020-09" db="EMBL/GenBank/DDBJ databases">
        <authorList>
            <person name="Sun Q."/>
            <person name="Zhou Y."/>
        </authorList>
    </citation>
    <scope>NUCLEOTIDE SEQUENCE</scope>
    <source>
        <strain evidence="1">CGMCC 1.15493</strain>
    </source>
</reference>
<dbReference type="EMBL" id="BMJJ01000027">
    <property type="protein sequence ID" value="GGD44230.1"/>
    <property type="molecule type" value="Genomic_DNA"/>
</dbReference>
<sequence length="150" mass="15944">MNPQELYHTLGNLVATFPDFAAHPLSPETQMWIGRAYASVQQVGNLIDTGHVMGISRSLNSDDAPRRLSAAAALVPILYRNLAVAEMNAPAPARGAFIPAGNEFDAFAAIGRVLTTAEADALIVDPYMDERTLTDFAVLATEQSDNSAAG</sequence>
<name>A0A916YH06_9HYPH</name>
<evidence type="ECO:0000313" key="2">
    <source>
        <dbReference type="Proteomes" id="UP000613160"/>
    </source>
</evidence>
<gene>
    <name evidence="1" type="ORF">GCM10011335_53490</name>
</gene>
<reference evidence="1" key="1">
    <citation type="journal article" date="2014" name="Int. J. Syst. Evol. Microbiol.">
        <title>Complete genome sequence of Corynebacterium casei LMG S-19264T (=DSM 44701T), isolated from a smear-ripened cheese.</title>
        <authorList>
            <consortium name="US DOE Joint Genome Institute (JGI-PGF)"/>
            <person name="Walter F."/>
            <person name="Albersmeier A."/>
            <person name="Kalinowski J."/>
            <person name="Ruckert C."/>
        </authorList>
    </citation>
    <scope>NUCLEOTIDE SEQUENCE</scope>
    <source>
        <strain evidence="1">CGMCC 1.15493</strain>
    </source>
</reference>
<keyword evidence="2" id="KW-1185">Reference proteome</keyword>